<accession>A0AAE1A9H3</accession>
<dbReference type="EMBL" id="JAWDGP010002410">
    <property type="protein sequence ID" value="KAK3783472.1"/>
    <property type="molecule type" value="Genomic_DNA"/>
</dbReference>
<proteinExistence type="predicted"/>
<evidence type="ECO:0000313" key="2">
    <source>
        <dbReference type="EMBL" id="KAK3783472.1"/>
    </source>
</evidence>
<evidence type="ECO:0000256" key="1">
    <source>
        <dbReference type="SAM" id="MobiDB-lite"/>
    </source>
</evidence>
<dbReference type="Proteomes" id="UP001283361">
    <property type="component" value="Unassembled WGS sequence"/>
</dbReference>
<feature type="compositionally biased region" description="Basic and acidic residues" evidence="1">
    <location>
        <begin position="8"/>
        <end position="17"/>
    </location>
</feature>
<gene>
    <name evidence="2" type="ORF">RRG08_033729</name>
</gene>
<comment type="caution">
    <text evidence="2">The sequence shown here is derived from an EMBL/GenBank/DDBJ whole genome shotgun (WGS) entry which is preliminary data.</text>
</comment>
<name>A0AAE1A9H3_9GAST</name>
<organism evidence="2 3">
    <name type="scientific">Elysia crispata</name>
    <name type="common">lettuce slug</name>
    <dbReference type="NCBI Taxonomy" id="231223"/>
    <lineage>
        <taxon>Eukaryota</taxon>
        <taxon>Metazoa</taxon>
        <taxon>Spiralia</taxon>
        <taxon>Lophotrochozoa</taxon>
        <taxon>Mollusca</taxon>
        <taxon>Gastropoda</taxon>
        <taxon>Heterobranchia</taxon>
        <taxon>Euthyneura</taxon>
        <taxon>Panpulmonata</taxon>
        <taxon>Sacoglossa</taxon>
        <taxon>Placobranchoidea</taxon>
        <taxon>Plakobranchidae</taxon>
        <taxon>Elysia</taxon>
    </lineage>
</organism>
<keyword evidence="3" id="KW-1185">Reference proteome</keyword>
<protein>
    <submittedName>
        <fullName evidence="2">Uncharacterized protein</fullName>
    </submittedName>
</protein>
<feature type="region of interest" description="Disordered" evidence="1">
    <location>
        <begin position="1"/>
        <end position="40"/>
    </location>
</feature>
<evidence type="ECO:0000313" key="3">
    <source>
        <dbReference type="Proteomes" id="UP001283361"/>
    </source>
</evidence>
<reference evidence="2" key="1">
    <citation type="journal article" date="2023" name="G3 (Bethesda)">
        <title>A reference genome for the long-term kleptoplast-retaining sea slug Elysia crispata morphotype clarki.</title>
        <authorList>
            <person name="Eastman K.E."/>
            <person name="Pendleton A.L."/>
            <person name="Shaikh M.A."/>
            <person name="Suttiyut T."/>
            <person name="Ogas R."/>
            <person name="Tomko P."/>
            <person name="Gavelis G."/>
            <person name="Widhalm J.R."/>
            <person name="Wisecaver J.H."/>
        </authorList>
    </citation>
    <scope>NUCLEOTIDE SEQUENCE</scope>
    <source>
        <strain evidence="2">ECLA1</strain>
    </source>
</reference>
<dbReference type="AlphaFoldDB" id="A0AAE1A9H3"/>
<sequence length="100" mass="11464">MVQSTCSRQERPQRRSGDSPFSRTSLTKGNNQRVADEPRSRETGRFIVSRTLREWFFCASLASSGVRGFTELMHVSMVYVSWGWVLTDEPSVESFARKAR</sequence>
<feature type="compositionally biased region" description="Polar residues" evidence="1">
    <location>
        <begin position="19"/>
        <end position="33"/>
    </location>
</feature>